<dbReference type="AlphaFoldDB" id="A0A326U6W2"/>
<evidence type="ECO:0000256" key="11">
    <source>
        <dbReference type="HAMAP-Rule" id="MF_00228"/>
    </source>
</evidence>
<dbReference type="PRINTS" id="PR01099">
    <property type="entry name" value="HYETHTZKNASE"/>
</dbReference>
<evidence type="ECO:0000256" key="5">
    <source>
        <dbReference type="ARBA" id="ARBA00022723"/>
    </source>
</evidence>
<dbReference type="InterPro" id="IPR000417">
    <property type="entry name" value="Hyethyz_kinase"/>
</dbReference>
<comment type="similarity">
    <text evidence="11">Belongs to the Thz kinase family.</text>
</comment>
<dbReference type="GO" id="GO:0009228">
    <property type="term" value="P:thiamine biosynthetic process"/>
    <property type="evidence" value="ECO:0007669"/>
    <property type="project" value="UniProtKB-KW"/>
</dbReference>
<feature type="binding site" evidence="11">
    <location>
        <position position="125"/>
    </location>
    <ligand>
        <name>ATP</name>
        <dbReference type="ChEBI" id="CHEBI:30616"/>
    </ligand>
</feature>
<keyword evidence="5 11" id="KW-0479">Metal-binding</keyword>
<keyword evidence="9 11" id="KW-0460">Magnesium</keyword>
<evidence type="ECO:0000313" key="13">
    <source>
        <dbReference type="Proteomes" id="UP000248806"/>
    </source>
</evidence>
<dbReference type="Pfam" id="PF02110">
    <property type="entry name" value="HK"/>
    <property type="match status" value="1"/>
</dbReference>
<keyword evidence="4 11" id="KW-0808">Transferase</keyword>
<evidence type="ECO:0000256" key="9">
    <source>
        <dbReference type="ARBA" id="ARBA00022842"/>
    </source>
</evidence>
<dbReference type="UniPathway" id="UPA00060">
    <property type="reaction ID" value="UER00139"/>
</dbReference>
<proteinExistence type="inferred from homology"/>
<dbReference type="OrthoDB" id="9778146at2"/>
<evidence type="ECO:0000313" key="12">
    <source>
        <dbReference type="EMBL" id="PZW29198.1"/>
    </source>
</evidence>
<feature type="binding site" evidence="11">
    <location>
        <position position="171"/>
    </location>
    <ligand>
        <name>ATP</name>
        <dbReference type="ChEBI" id="CHEBI:30616"/>
    </ligand>
</feature>
<dbReference type="HAMAP" id="MF_00228">
    <property type="entry name" value="Thz_kinase"/>
    <property type="match status" value="1"/>
</dbReference>
<dbReference type="SUPFAM" id="SSF53613">
    <property type="entry name" value="Ribokinase-like"/>
    <property type="match status" value="1"/>
</dbReference>
<dbReference type="EC" id="2.7.1.50" evidence="11"/>
<organism evidence="12 13">
    <name type="scientific">Thermosporothrix hazakensis</name>
    <dbReference type="NCBI Taxonomy" id="644383"/>
    <lineage>
        <taxon>Bacteria</taxon>
        <taxon>Bacillati</taxon>
        <taxon>Chloroflexota</taxon>
        <taxon>Ktedonobacteria</taxon>
        <taxon>Ktedonobacterales</taxon>
        <taxon>Thermosporotrichaceae</taxon>
        <taxon>Thermosporothrix</taxon>
    </lineage>
</organism>
<comment type="cofactor">
    <cofactor evidence="2 11">
        <name>Mg(2+)</name>
        <dbReference type="ChEBI" id="CHEBI:18420"/>
    </cofactor>
</comment>
<evidence type="ECO:0000256" key="7">
    <source>
        <dbReference type="ARBA" id="ARBA00022777"/>
    </source>
</evidence>
<comment type="pathway">
    <text evidence="3 11">Cofactor biosynthesis; thiamine diphosphate biosynthesis; 4-methyl-5-(2-phosphoethyl)-thiazole from 5-(2-hydroxyethyl)-4-methylthiazole: step 1/1.</text>
</comment>
<comment type="function">
    <text evidence="11">Catalyzes the phosphorylation of the hydroxyl group of 4-methyl-5-beta-hydroxyethylthiazole (THZ).</text>
</comment>
<comment type="catalytic activity">
    <reaction evidence="1 11">
        <text>5-(2-hydroxyethyl)-4-methylthiazole + ATP = 4-methyl-5-(2-phosphooxyethyl)-thiazole + ADP + H(+)</text>
        <dbReference type="Rhea" id="RHEA:24212"/>
        <dbReference type="ChEBI" id="CHEBI:15378"/>
        <dbReference type="ChEBI" id="CHEBI:17957"/>
        <dbReference type="ChEBI" id="CHEBI:30616"/>
        <dbReference type="ChEBI" id="CHEBI:58296"/>
        <dbReference type="ChEBI" id="CHEBI:456216"/>
        <dbReference type="EC" id="2.7.1.50"/>
    </reaction>
</comment>
<dbReference type="NCBIfam" id="TIGR00694">
    <property type="entry name" value="thiM"/>
    <property type="match status" value="1"/>
</dbReference>
<keyword evidence="8 11" id="KW-0067">ATP-binding</keyword>
<dbReference type="NCBIfam" id="NF006830">
    <property type="entry name" value="PRK09355.1"/>
    <property type="match status" value="1"/>
</dbReference>
<evidence type="ECO:0000256" key="2">
    <source>
        <dbReference type="ARBA" id="ARBA00001946"/>
    </source>
</evidence>
<comment type="caution">
    <text evidence="12">The sequence shown here is derived from an EMBL/GenBank/DDBJ whole genome shotgun (WGS) entry which is preliminary data.</text>
</comment>
<sequence>MHKDTFIQQLVHLLPRIRAQKPLLHHITNQVVMNDTANMTLALGALPVMAHASEEVEEMVSQAGALVLNIGTLVPAQIEAMLRAGKRANALDIPIILDPVGAGATRLRTESALRLLSELKITVLRGNAAEIGTLIGVESETRGVESISVAVERPVLVQQAARMFGCTVAITGAQDVISNGERLATVGNGHPLLASITGSGCMATTVIGAFLAVERDAWQAAIAGLLVMGVAGEQAASTAAGPGTFRAHLFDAVAALEPEALLQAQKVSFAS</sequence>
<dbReference type="PIRSF" id="PIRSF000513">
    <property type="entry name" value="Thz_kinase"/>
    <property type="match status" value="1"/>
</dbReference>
<keyword evidence="13" id="KW-1185">Reference proteome</keyword>
<dbReference type="CDD" id="cd01170">
    <property type="entry name" value="THZ_kinase"/>
    <property type="match status" value="1"/>
</dbReference>
<evidence type="ECO:0000256" key="4">
    <source>
        <dbReference type="ARBA" id="ARBA00022679"/>
    </source>
</evidence>
<protein>
    <recommendedName>
        <fullName evidence="11">Hydroxyethylthiazole kinase</fullName>
        <ecNumber evidence="11">2.7.1.50</ecNumber>
    </recommendedName>
    <alternativeName>
        <fullName evidence="11">4-methyl-5-beta-hydroxyethylthiazole kinase</fullName>
        <shortName evidence="11">TH kinase</shortName>
        <shortName evidence="11">Thz kinase</shortName>
    </alternativeName>
</protein>
<dbReference type="InterPro" id="IPR029056">
    <property type="entry name" value="Ribokinase-like"/>
</dbReference>
<dbReference type="GO" id="GO:0000287">
    <property type="term" value="F:magnesium ion binding"/>
    <property type="evidence" value="ECO:0007669"/>
    <property type="project" value="UniProtKB-UniRule"/>
</dbReference>
<name>A0A326U6W2_THEHA</name>
<reference evidence="12 13" key="1">
    <citation type="submission" date="2018-06" db="EMBL/GenBank/DDBJ databases">
        <title>Genomic Encyclopedia of Archaeal and Bacterial Type Strains, Phase II (KMG-II): from individual species to whole genera.</title>
        <authorList>
            <person name="Goeker M."/>
        </authorList>
    </citation>
    <scope>NUCLEOTIDE SEQUENCE [LARGE SCALE GENOMIC DNA]</scope>
    <source>
        <strain evidence="12 13">ATCC BAA-1881</strain>
    </source>
</reference>
<feature type="binding site" evidence="11">
    <location>
        <position position="49"/>
    </location>
    <ligand>
        <name>substrate</name>
    </ligand>
</feature>
<dbReference type="GO" id="GO:0004417">
    <property type="term" value="F:hydroxyethylthiazole kinase activity"/>
    <property type="evidence" value="ECO:0007669"/>
    <property type="project" value="UniProtKB-UniRule"/>
</dbReference>
<evidence type="ECO:0000256" key="8">
    <source>
        <dbReference type="ARBA" id="ARBA00022840"/>
    </source>
</evidence>
<evidence type="ECO:0000256" key="10">
    <source>
        <dbReference type="ARBA" id="ARBA00022977"/>
    </source>
</evidence>
<dbReference type="Gene3D" id="3.40.1190.20">
    <property type="match status" value="1"/>
</dbReference>
<keyword evidence="10 11" id="KW-0784">Thiamine biosynthesis</keyword>
<dbReference type="RefSeq" id="WP_111323174.1">
    <property type="nucleotide sequence ID" value="NZ_BIFX01000001.1"/>
</dbReference>
<evidence type="ECO:0000256" key="1">
    <source>
        <dbReference type="ARBA" id="ARBA00001771"/>
    </source>
</evidence>
<dbReference type="Proteomes" id="UP000248806">
    <property type="component" value="Unassembled WGS sequence"/>
</dbReference>
<gene>
    <name evidence="11" type="primary">thiM</name>
    <name evidence="12" type="ORF">EI42_02919</name>
</gene>
<evidence type="ECO:0000256" key="6">
    <source>
        <dbReference type="ARBA" id="ARBA00022741"/>
    </source>
</evidence>
<keyword evidence="6 11" id="KW-0547">Nucleotide-binding</keyword>
<dbReference type="GO" id="GO:0009229">
    <property type="term" value="P:thiamine diphosphate biosynthetic process"/>
    <property type="evidence" value="ECO:0007669"/>
    <property type="project" value="UniProtKB-UniRule"/>
</dbReference>
<feature type="binding site" evidence="11">
    <location>
        <position position="198"/>
    </location>
    <ligand>
        <name>substrate</name>
    </ligand>
</feature>
<dbReference type="EMBL" id="QKUF01000009">
    <property type="protein sequence ID" value="PZW29198.1"/>
    <property type="molecule type" value="Genomic_DNA"/>
</dbReference>
<dbReference type="GO" id="GO:0005524">
    <property type="term" value="F:ATP binding"/>
    <property type="evidence" value="ECO:0007669"/>
    <property type="project" value="UniProtKB-UniRule"/>
</dbReference>
<evidence type="ECO:0000256" key="3">
    <source>
        <dbReference type="ARBA" id="ARBA00004868"/>
    </source>
</evidence>
<keyword evidence="7 11" id="KW-0418">Kinase</keyword>
<accession>A0A326U6W2</accession>